<name>A0A3M2LXH0_9ACTN</name>
<dbReference type="PROSITE" id="PS50977">
    <property type="entry name" value="HTH_TETR_2"/>
    <property type="match status" value="1"/>
</dbReference>
<evidence type="ECO:0000313" key="6">
    <source>
        <dbReference type="EMBL" id="RMI42037.1"/>
    </source>
</evidence>
<dbReference type="Proteomes" id="UP000278673">
    <property type="component" value="Unassembled WGS sequence"/>
</dbReference>
<sequence length="199" mass="21556">MARPRLFDEGRALEAAMRVFWARGYDATSTDDLCAATGLGRSSVYNAFGSKHALFTRALTRYMELMNGPQRELLADVELPPLERLRRLVALVIEQDLANRDEEGRGIGCLTVNTTVELAARDPEAAALLARDLAERTATLRAVIEAGQREGTVSARRPAETLADYLNTVLAGIRVAGQRGAGRAELTAIAEAALDTFTP</sequence>
<dbReference type="PANTHER" id="PTHR47506">
    <property type="entry name" value="TRANSCRIPTIONAL REGULATORY PROTEIN"/>
    <property type="match status" value="1"/>
</dbReference>
<organism evidence="6 7">
    <name type="scientific">Streptomyces triticirhizae</name>
    <dbReference type="NCBI Taxonomy" id="2483353"/>
    <lineage>
        <taxon>Bacteria</taxon>
        <taxon>Bacillati</taxon>
        <taxon>Actinomycetota</taxon>
        <taxon>Actinomycetes</taxon>
        <taxon>Kitasatosporales</taxon>
        <taxon>Streptomycetaceae</taxon>
        <taxon>Streptomyces</taxon>
    </lineage>
</organism>
<dbReference type="Gene3D" id="1.10.10.60">
    <property type="entry name" value="Homeodomain-like"/>
    <property type="match status" value="1"/>
</dbReference>
<dbReference type="AlphaFoldDB" id="A0A3M2LXH0"/>
<keyword evidence="1" id="KW-0805">Transcription regulation</keyword>
<keyword evidence="3" id="KW-0804">Transcription</keyword>
<dbReference type="InterPro" id="IPR001647">
    <property type="entry name" value="HTH_TetR"/>
</dbReference>
<dbReference type="PANTHER" id="PTHR47506:SF1">
    <property type="entry name" value="HTH-TYPE TRANSCRIPTIONAL REGULATOR YJDC"/>
    <property type="match status" value="1"/>
</dbReference>
<accession>A0A3M2LXH0</accession>
<dbReference type="InterPro" id="IPR011075">
    <property type="entry name" value="TetR_C"/>
</dbReference>
<dbReference type="SUPFAM" id="SSF48498">
    <property type="entry name" value="Tetracyclin repressor-like, C-terminal domain"/>
    <property type="match status" value="1"/>
</dbReference>
<evidence type="ECO:0000256" key="2">
    <source>
        <dbReference type="ARBA" id="ARBA00023125"/>
    </source>
</evidence>
<dbReference type="GO" id="GO:0003677">
    <property type="term" value="F:DNA binding"/>
    <property type="evidence" value="ECO:0007669"/>
    <property type="project" value="UniProtKB-UniRule"/>
</dbReference>
<dbReference type="Gene3D" id="1.10.357.10">
    <property type="entry name" value="Tetracycline Repressor, domain 2"/>
    <property type="match status" value="1"/>
</dbReference>
<dbReference type="InterPro" id="IPR036271">
    <property type="entry name" value="Tet_transcr_reg_TetR-rel_C_sf"/>
</dbReference>
<dbReference type="SUPFAM" id="SSF46689">
    <property type="entry name" value="Homeodomain-like"/>
    <property type="match status" value="1"/>
</dbReference>
<evidence type="ECO:0000256" key="3">
    <source>
        <dbReference type="ARBA" id="ARBA00023163"/>
    </source>
</evidence>
<dbReference type="Pfam" id="PF16925">
    <property type="entry name" value="TetR_C_13"/>
    <property type="match status" value="1"/>
</dbReference>
<dbReference type="InterPro" id="IPR009057">
    <property type="entry name" value="Homeodomain-like_sf"/>
</dbReference>
<dbReference type="EMBL" id="RFFJ01000039">
    <property type="protein sequence ID" value="RMI42037.1"/>
    <property type="molecule type" value="Genomic_DNA"/>
</dbReference>
<dbReference type="PRINTS" id="PR00455">
    <property type="entry name" value="HTHTETR"/>
</dbReference>
<dbReference type="RefSeq" id="WP_122183451.1">
    <property type="nucleotide sequence ID" value="NZ_RFFJ01000039.1"/>
</dbReference>
<proteinExistence type="predicted"/>
<feature type="domain" description="HTH tetR-type" evidence="5">
    <location>
        <begin position="6"/>
        <end position="66"/>
    </location>
</feature>
<reference evidence="6 7" key="1">
    <citation type="submission" date="2018-10" db="EMBL/GenBank/DDBJ databases">
        <title>Isolation, diversity and antifungal activity of actinobacteria from wheat.</title>
        <authorList>
            <person name="Han C."/>
        </authorList>
    </citation>
    <scope>NUCLEOTIDE SEQUENCE [LARGE SCALE GENOMIC DNA]</scope>
    <source>
        <strain evidence="6 7">NEAU-YY642</strain>
    </source>
</reference>
<feature type="DNA-binding region" description="H-T-H motif" evidence="4">
    <location>
        <begin position="29"/>
        <end position="48"/>
    </location>
</feature>
<gene>
    <name evidence="6" type="ORF">EBN88_09970</name>
</gene>
<evidence type="ECO:0000259" key="5">
    <source>
        <dbReference type="PROSITE" id="PS50977"/>
    </source>
</evidence>
<keyword evidence="7" id="KW-1185">Reference proteome</keyword>
<evidence type="ECO:0000313" key="7">
    <source>
        <dbReference type="Proteomes" id="UP000278673"/>
    </source>
</evidence>
<evidence type="ECO:0000256" key="4">
    <source>
        <dbReference type="PROSITE-ProRule" id="PRU00335"/>
    </source>
</evidence>
<dbReference type="Pfam" id="PF00440">
    <property type="entry name" value="TetR_N"/>
    <property type="match status" value="1"/>
</dbReference>
<comment type="caution">
    <text evidence="6">The sequence shown here is derived from an EMBL/GenBank/DDBJ whole genome shotgun (WGS) entry which is preliminary data.</text>
</comment>
<evidence type="ECO:0000256" key="1">
    <source>
        <dbReference type="ARBA" id="ARBA00023015"/>
    </source>
</evidence>
<protein>
    <submittedName>
        <fullName evidence="6">TetR/AcrR family transcriptional regulator</fullName>
    </submittedName>
</protein>
<keyword evidence="2 4" id="KW-0238">DNA-binding</keyword>